<sequence length="196" mass="22219">MSENYSSTSPSPTPEITSNPKKFSGSNAQSDLSSLTITCHRLNGNIFLEWSQSVKVFLLGRERLGYVTSEIKKPVVTDTGFAKWMRENGQVMTWHLNSMTLSISKNFLLYTTATEIWSTVCETYSSTNNIAELYHVEDKKASLKQGTMLVTLYYNTLTALWQQLDLYAQHDWANLRDATLISKLSLNEGFFNFSKA</sequence>
<feature type="region of interest" description="Disordered" evidence="1">
    <location>
        <begin position="1"/>
        <end position="25"/>
    </location>
</feature>
<dbReference type="AlphaFoldDB" id="A0A9D4AG28"/>
<reference evidence="3 4" key="1">
    <citation type="journal article" date="2021" name="Plant Biotechnol. J.">
        <title>Multi-omics assisted identification of the key and species-specific regulatory components of drought-tolerant mechanisms in Gossypium stocksii.</title>
        <authorList>
            <person name="Yu D."/>
            <person name="Ke L."/>
            <person name="Zhang D."/>
            <person name="Wu Y."/>
            <person name="Sun Y."/>
            <person name="Mei J."/>
            <person name="Sun J."/>
            <person name="Sun Y."/>
        </authorList>
    </citation>
    <scope>NUCLEOTIDE SEQUENCE [LARGE SCALE GENOMIC DNA]</scope>
    <source>
        <strain evidence="4">cv. E1</strain>
        <tissue evidence="3">Leaf</tissue>
    </source>
</reference>
<dbReference type="PANTHER" id="PTHR37610">
    <property type="entry name" value="CCHC-TYPE DOMAIN-CONTAINING PROTEIN"/>
    <property type="match status" value="1"/>
</dbReference>
<keyword evidence="4" id="KW-1185">Reference proteome</keyword>
<dbReference type="Pfam" id="PF14244">
    <property type="entry name" value="Retrotran_gag_3"/>
    <property type="match status" value="1"/>
</dbReference>
<name>A0A9D4AG28_9ROSI</name>
<dbReference type="InterPro" id="IPR029472">
    <property type="entry name" value="Copia-like_N"/>
</dbReference>
<accession>A0A9D4AG28</accession>
<organism evidence="3 4">
    <name type="scientific">Gossypium stocksii</name>
    <dbReference type="NCBI Taxonomy" id="47602"/>
    <lineage>
        <taxon>Eukaryota</taxon>
        <taxon>Viridiplantae</taxon>
        <taxon>Streptophyta</taxon>
        <taxon>Embryophyta</taxon>
        <taxon>Tracheophyta</taxon>
        <taxon>Spermatophyta</taxon>
        <taxon>Magnoliopsida</taxon>
        <taxon>eudicotyledons</taxon>
        <taxon>Gunneridae</taxon>
        <taxon>Pentapetalae</taxon>
        <taxon>rosids</taxon>
        <taxon>malvids</taxon>
        <taxon>Malvales</taxon>
        <taxon>Malvaceae</taxon>
        <taxon>Malvoideae</taxon>
        <taxon>Gossypium</taxon>
    </lineage>
</organism>
<dbReference type="PANTHER" id="PTHR37610:SF40">
    <property type="entry name" value="OS01G0909600 PROTEIN"/>
    <property type="match status" value="1"/>
</dbReference>
<proteinExistence type="predicted"/>
<dbReference type="Proteomes" id="UP000828251">
    <property type="component" value="Unassembled WGS sequence"/>
</dbReference>
<evidence type="ECO:0000313" key="4">
    <source>
        <dbReference type="Proteomes" id="UP000828251"/>
    </source>
</evidence>
<evidence type="ECO:0000313" key="3">
    <source>
        <dbReference type="EMBL" id="KAH1114583.1"/>
    </source>
</evidence>
<gene>
    <name evidence="3" type="ORF">J1N35_007961</name>
</gene>
<comment type="caution">
    <text evidence="3">The sequence shown here is derived from an EMBL/GenBank/DDBJ whole genome shotgun (WGS) entry which is preliminary data.</text>
</comment>
<evidence type="ECO:0000259" key="2">
    <source>
        <dbReference type="Pfam" id="PF14244"/>
    </source>
</evidence>
<dbReference type="OrthoDB" id="1928882at2759"/>
<protein>
    <recommendedName>
        <fullName evidence="2">Retrotransposon Copia-like N-terminal domain-containing protein</fullName>
    </recommendedName>
</protein>
<feature type="compositionally biased region" description="Low complexity" evidence="1">
    <location>
        <begin position="1"/>
        <end position="20"/>
    </location>
</feature>
<evidence type="ECO:0000256" key="1">
    <source>
        <dbReference type="SAM" id="MobiDB-lite"/>
    </source>
</evidence>
<dbReference type="EMBL" id="JAIQCV010000003">
    <property type="protein sequence ID" value="KAH1114583.1"/>
    <property type="molecule type" value="Genomic_DNA"/>
</dbReference>
<feature type="domain" description="Retrotransposon Copia-like N-terminal" evidence="2">
    <location>
        <begin position="30"/>
        <end position="74"/>
    </location>
</feature>